<dbReference type="EMBL" id="JAWWNJ010000040">
    <property type="protein sequence ID" value="KAK7020941.1"/>
    <property type="molecule type" value="Genomic_DNA"/>
</dbReference>
<proteinExistence type="predicted"/>
<gene>
    <name evidence="1" type="ORF">R3P38DRAFT_2781560</name>
</gene>
<protein>
    <submittedName>
        <fullName evidence="1">Uncharacterized protein</fullName>
    </submittedName>
</protein>
<dbReference type="Proteomes" id="UP001362999">
    <property type="component" value="Unassembled WGS sequence"/>
</dbReference>
<accession>A0AAW0B4G2</accession>
<comment type="caution">
    <text evidence="1">The sequence shown here is derived from an EMBL/GenBank/DDBJ whole genome shotgun (WGS) entry which is preliminary data.</text>
</comment>
<evidence type="ECO:0000313" key="1">
    <source>
        <dbReference type="EMBL" id="KAK7020941.1"/>
    </source>
</evidence>
<keyword evidence="2" id="KW-1185">Reference proteome</keyword>
<name>A0AAW0B4G2_9AGAR</name>
<reference evidence="1 2" key="1">
    <citation type="journal article" date="2024" name="J Genomics">
        <title>Draft genome sequencing and assembly of Favolaschia claudopus CIRM-BRFM 2984 isolated from oak limbs.</title>
        <authorList>
            <person name="Navarro D."/>
            <person name="Drula E."/>
            <person name="Chaduli D."/>
            <person name="Cazenave R."/>
            <person name="Ahrendt S."/>
            <person name="Wang J."/>
            <person name="Lipzen A."/>
            <person name="Daum C."/>
            <person name="Barry K."/>
            <person name="Grigoriev I.V."/>
            <person name="Favel A."/>
            <person name="Rosso M.N."/>
            <person name="Martin F."/>
        </authorList>
    </citation>
    <scope>NUCLEOTIDE SEQUENCE [LARGE SCALE GENOMIC DNA]</scope>
    <source>
        <strain evidence="1 2">CIRM-BRFM 2984</strain>
    </source>
</reference>
<sequence>MPDEVWGCPPSNARQIPNEEFRSRKQTTQLKAALSAALWTFQDHLNLLENVWRSSWSPQMEGDVAMDYYDADNADFGMLEDDLAVFYIDFIYLGYILDIEGILDMIEVVHTKRRETRTEDHEFTG</sequence>
<evidence type="ECO:0000313" key="2">
    <source>
        <dbReference type="Proteomes" id="UP001362999"/>
    </source>
</evidence>
<dbReference type="AlphaFoldDB" id="A0AAW0B4G2"/>
<organism evidence="1 2">
    <name type="scientific">Favolaschia claudopus</name>
    <dbReference type="NCBI Taxonomy" id="2862362"/>
    <lineage>
        <taxon>Eukaryota</taxon>
        <taxon>Fungi</taxon>
        <taxon>Dikarya</taxon>
        <taxon>Basidiomycota</taxon>
        <taxon>Agaricomycotina</taxon>
        <taxon>Agaricomycetes</taxon>
        <taxon>Agaricomycetidae</taxon>
        <taxon>Agaricales</taxon>
        <taxon>Marasmiineae</taxon>
        <taxon>Mycenaceae</taxon>
        <taxon>Favolaschia</taxon>
    </lineage>
</organism>